<evidence type="ECO:0000313" key="2">
    <source>
        <dbReference type="EMBL" id="CAG8653217.1"/>
    </source>
</evidence>
<keyword evidence="3" id="KW-1185">Reference proteome</keyword>
<dbReference type="PANTHER" id="PTHR31635:SF196">
    <property type="entry name" value="REVERSE TRANSCRIPTASE DOMAIN-CONTAINING PROTEIN-RELATED"/>
    <property type="match status" value="1"/>
</dbReference>
<organism evidence="2 3">
    <name type="scientific">Ambispora leptoticha</name>
    <dbReference type="NCBI Taxonomy" id="144679"/>
    <lineage>
        <taxon>Eukaryota</taxon>
        <taxon>Fungi</taxon>
        <taxon>Fungi incertae sedis</taxon>
        <taxon>Mucoromycota</taxon>
        <taxon>Glomeromycotina</taxon>
        <taxon>Glomeromycetes</taxon>
        <taxon>Archaeosporales</taxon>
        <taxon>Ambisporaceae</taxon>
        <taxon>Ambispora</taxon>
    </lineage>
</organism>
<dbReference type="OrthoDB" id="2282358at2759"/>
<name>A0A9N9H352_9GLOM</name>
<dbReference type="EMBL" id="CAJVPS010009803">
    <property type="protein sequence ID" value="CAG8653217.1"/>
    <property type="molecule type" value="Genomic_DNA"/>
</dbReference>
<reference evidence="2" key="1">
    <citation type="submission" date="2021-06" db="EMBL/GenBank/DDBJ databases">
        <authorList>
            <person name="Kallberg Y."/>
            <person name="Tangrot J."/>
            <person name="Rosling A."/>
        </authorList>
    </citation>
    <scope>NUCLEOTIDE SEQUENCE</scope>
    <source>
        <strain evidence="2">FL130A</strain>
    </source>
</reference>
<dbReference type="Proteomes" id="UP000789508">
    <property type="component" value="Unassembled WGS sequence"/>
</dbReference>
<protein>
    <submittedName>
        <fullName evidence="2">5025_t:CDS:1</fullName>
    </submittedName>
</protein>
<evidence type="ECO:0000313" key="3">
    <source>
        <dbReference type="Proteomes" id="UP000789508"/>
    </source>
</evidence>
<feature type="non-terminal residue" evidence="2">
    <location>
        <position position="1"/>
    </location>
</feature>
<accession>A0A9N9H352</accession>
<comment type="caution">
    <text evidence="2">The sequence shown here is derived from an EMBL/GenBank/DDBJ whole genome shotgun (WGS) entry which is preliminary data.</text>
</comment>
<sequence>MANRINPICNLLIGSAQQAFIRGRSITNTALDILTVLRNQTDQLKQHWLLLLDQQKAFDRVNHSYLQTVLQKMNFDPKFTRIVNMLFSTQQAHITASAVYADDLTVGFSSTTDWDSFTNTINKYEKASNAK</sequence>
<gene>
    <name evidence="2" type="ORF">ALEPTO_LOCUS10084</name>
</gene>
<proteinExistence type="predicted"/>
<dbReference type="InterPro" id="IPR000477">
    <property type="entry name" value="RT_dom"/>
</dbReference>
<dbReference type="PANTHER" id="PTHR31635">
    <property type="entry name" value="REVERSE TRANSCRIPTASE DOMAIN-CONTAINING PROTEIN-RELATED"/>
    <property type="match status" value="1"/>
</dbReference>
<feature type="domain" description="Reverse transcriptase" evidence="1">
    <location>
        <begin position="2"/>
        <end position="86"/>
    </location>
</feature>
<dbReference type="Pfam" id="PF00078">
    <property type="entry name" value="RVT_1"/>
    <property type="match status" value="1"/>
</dbReference>
<dbReference type="AlphaFoldDB" id="A0A9N9H352"/>
<evidence type="ECO:0000259" key="1">
    <source>
        <dbReference type="Pfam" id="PF00078"/>
    </source>
</evidence>